<reference evidence="2" key="1">
    <citation type="submission" date="2016-05" db="EMBL/GenBank/DDBJ databases">
        <title>Draft genome sequences of four strains of Ehrlichia ruminantium, a tick-borne pathogen of ruminants, isolated from Zimbabwe, The Gambia and Ghana.</title>
        <authorList>
            <person name="Nakao R."/>
            <person name="Jongejan F."/>
            <person name="Sugimoto C."/>
        </authorList>
    </citation>
    <scope>NUCLEOTIDE SEQUENCE [LARGE SCALE GENOMIC DNA]</scope>
    <source>
        <strain evidence="2">Pokoase 417</strain>
    </source>
</reference>
<dbReference type="AlphaFoldDB" id="A0A170SCZ4"/>
<dbReference type="EMBL" id="BDDM01000030">
    <property type="protein sequence ID" value="GAT77902.1"/>
    <property type="molecule type" value="Genomic_DNA"/>
</dbReference>
<feature type="non-terminal residue" evidence="1">
    <location>
        <position position="284"/>
    </location>
</feature>
<protein>
    <submittedName>
        <fullName evidence="1">Uncharacterized protein</fullName>
    </submittedName>
</protein>
<dbReference type="Proteomes" id="UP000092731">
    <property type="component" value="Unassembled WGS sequence"/>
</dbReference>
<proteinExistence type="predicted"/>
<evidence type="ECO:0000313" key="2">
    <source>
        <dbReference type="Proteomes" id="UP000092731"/>
    </source>
</evidence>
<name>A0A170SCZ4_EHRRU</name>
<feature type="non-terminal residue" evidence="1">
    <location>
        <position position="1"/>
    </location>
</feature>
<gene>
    <name evidence="1" type="ORF">EHRUM3_01040</name>
</gene>
<sequence>LGNCILNVQYCRDKVGGVLEECRDGLDKVVSCLSNDNKVIDIIAIKDDLLSKCQDVEFIKTLNYRTVALYLKPYMVPPVQYSSDIVSHVIFCVVGEIIEQHNKREIFFSQLTSALMLKKKLNTMQSVSEVVLEVFIKSLESNEEVTQGKEVSSTKQSKQKKISFDAYINDLLNKYFYKWWYAILDNMLAGESLNHSIDLYTLKLFVSEENLPVKVELALQNKIEKEETNRYLVLINKFKSICFYQESAASCFSYCSLQKRVLHNIITKIRYPATSSDKISVLSN</sequence>
<comment type="caution">
    <text evidence="1">The sequence shown here is derived from an EMBL/GenBank/DDBJ whole genome shotgun (WGS) entry which is preliminary data.</text>
</comment>
<organism evidence="1 2">
    <name type="scientific">Ehrlichia ruminantium</name>
    <name type="common">heartwater rickettsia</name>
    <name type="synonym">Cowdria ruminantium</name>
    <dbReference type="NCBI Taxonomy" id="779"/>
    <lineage>
        <taxon>Bacteria</taxon>
        <taxon>Pseudomonadati</taxon>
        <taxon>Pseudomonadota</taxon>
        <taxon>Alphaproteobacteria</taxon>
        <taxon>Rickettsiales</taxon>
        <taxon>Anaplasmataceae</taxon>
        <taxon>Ehrlichia</taxon>
    </lineage>
</organism>
<evidence type="ECO:0000313" key="1">
    <source>
        <dbReference type="EMBL" id="GAT77902.1"/>
    </source>
</evidence>
<accession>A0A170SCZ4</accession>